<dbReference type="EMBL" id="QRYQ01000005">
    <property type="protein sequence ID" value="RGU92711.1"/>
    <property type="molecule type" value="Genomic_DNA"/>
</dbReference>
<organism evidence="1 2">
    <name type="scientific">Holdemanella biformis</name>
    <dbReference type="NCBI Taxonomy" id="1735"/>
    <lineage>
        <taxon>Bacteria</taxon>
        <taxon>Bacillati</taxon>
        <taxon>Bacillota</taxon>
        <taxon>Erysipelotrichia</taxon>
        <taxon>Erysipelotrichales</taxon>
        <taxon>Erysipelotrichaceae</taxon>
        <taxon>Holdemanella</taxon>
    </lineage>
</organism>
<sequence>MGDGSSDAPVLEASGLGVTLENGCEACKKVANIIVPSCYEDGCIEWLKEL</sequence>
<dbReference type="Gene3D" id="3.40.50.1000">
    <property type="entry name" value="HAD superfamily/HAD-like"/>
    <property type="match status" value="1"/>
</dbReference>
<protein>
    <recommendedName>
        <fullName evidence="3">HAD hydrolase family protein</fullName>
    </recommendedName>
</protein>
<comment type="caution">
    <text evidence="1">The sequence shown here is derived from an EMBL/GenBank/DDBJ whole genome shotgun (WGS) entry which is preliminary data.</text>
</comment>
<dbReference type="Pfam" id="PF08282">
    <property type="entry name" value="Hydrolase_3"/>
    <property type="match status" value="1"/>
</dbReference>
<gene>
    <name evidence="1" type="ORF">DWW32_04340</name>
</gene>
<dbReference type="AlphaFoldDB" id="A0A395W872"/>
<reference evidence="1 2" key="1">
    <citation type="submission" date="2018-08" db="EMBL/GenBank/DDBJ databases">
        <title>A genome reference for cultivated species of the human gut microbiota.</title>
        <authorList>
            <person name="Zou Y."/>
            <person name="Xue W."/>
            <person name="Luo G."/>
        </authorList>
    </citation>
    <scope>NUCLEOTIDE SEQUENCE [LARGE SCALE GENOMIC DNA]</scope>
    <source>
        <strain evidence="1 2">AF15-20</strain>
    </source>
</reference>
<proteinExistence type="predicted"/>
<evidence type="ECO:0008006" key="3">
    <source>
        <dbReference type="Google" id="ProtNLM"/>
    </source>
</evidence>
<dbReference type="InterPro" id="IPR023214">
    <property type="entry name" value="HAD_sf"/>
</dbReference>
<dbReference type="InterPro" id="IPR036412">
    <property type="entry name" value="HAD-like_sf"/>
</dbReference>
<evidence type="ECO:0000313" key="1">
    <source>
        <dbReference type="EMBL" id="RGU92711.1"/>
    </source>
</evidence>
<dbReference type="SUPFAM" id="SSF56784">
    <property type="entry name" value="HAD-like"/>
    <property type="match status" value="1"/>
</dbReference>
<name>A0A395W872_9FIRM</name>
<dbReference type="Proteomes" id="UP000265489">
    <property type="component" value="Unassembled WGS sequence"/>
</dbReference>
<accession>A0A395W872</accession>
<evidence type="ECO:0000313" key="2">
    <source>
        <dbReference type="Proteomes" id="UP000265489"/>
    </source>
</evidence>